<reference evidence="2 3" key="1">
    <citation type="submission" date="2017-06" db="EMBL/GenBank/DDBJ databases">
        <authorList>
            <person name="Kim H.J."/>
            <person name="Triplett B.A."/>
        </authorList>
    </citation>
    <scope>NUCLEOTIDE SEQUENCE [LARGE SCALE GENOMIC DNA]</scope>
    <source>
        <strain evidence="2 3">CGMCC 4.2132</strain>
    </source>
</reference>
<gene>
    <name evidence="2" type="ORF">SAMN05216276_105743</name>
</gene>
<dbReference type="Pfam" id="PF13592">
    <property type="entry name" value="HTH_33"/>
    <property type="match status" value="1"/>
</dbReference>
<dbReference type="EMBL" id="FZOD01000057">
    <property type="protein sequence ID" value="SNT53929.1"/>
    <property type="molecule type" value="Genomic_DNA"/>
</dbReference>
<dbReference type="OrthoDB" id="8479510at2"/>
<dbReference type="Pfam" id="PF13384">
    <property type="entry name" value="HTH_23"/>
    <property type="match status" value="1"/>
</dbReference>
<feature type="domain" description="Winged helix-turn helix" evidence="1">
    <location>
        <begin position="98"/>
        <end position="133"/>
    </location>
</feature>
<evidence type="ECO:0000313" key="2">
    <source>
        <dbReference type="EMBL" id="SNT53929.1"/>
    </source>
</evidence>
<dbReference type="AlphaFoldDB" id="A0A239NII0"/>
<dbReference type="SUPFAM" id="SSF46689">
    <property type="entry name" value="Homeodomain-like"/>
    <property type="match status" value="1"/>
</dbReference>
<organism evidence="2 3">
    <name type="scientific">Streptosporangium subroseum</name>
    <dbReference type="NCBI Taxonomy" id="106412"/>
    <lineage>
        <taxon>Bacteria</taxon>
        <taxon>Bacillati</taxon>
        <taxon>Actinomycetota</taxon>
        <taxon>Actinomycetes</taxon>
        <taxon>Streptosporangiales</taxon>
        <taxon>Streptosporangiaceae</taxon>
        <taxon>Streptosporangium</taxon>
    </lineage>
</organism>
<protein>
    <submittedName>
        <fullName evidence="2">Putative transposase</fullName>
    </submittedName>
</protein>
<name>A0A239NII0_9ACTN</name>
<dbReference type="Proteomes" id="UP000198282">
    <property type="component" value="Unassembled WGS sequence"/>
</dbReference>
<evidence type="ECO:0000313" key="3">
    <source>
        <dbReference type="Proteomes" id="UP000198282"/>
    </source>
</evidence>
<keyword evidence="3" id="KW-1185">Reference proteome</keyword>
<sequence length="147" mass="16026">MRYSDRGGGLSAQERAKREKLRFRAADMFAGDIEPPRVAELLGITRKSAYEWYALWSRGGRAALASKGAAGNGCKLTDEQLAWLEGALEEGAAAHGWDDQRWTTSRVASLIWARFHVSYTARGAAYLLNRLGWAGRPGSRRGGPSGG</sequence>
<proteinExistence type="predicted"/>
<accession>A0A239NII0</accession>
<evidence type="ECO:0000259" key="1">
    <source>
        <dbReference type="Pfam" id="PF13592"/>
    </source>
</evidence>
<dbReference type="InterPro" id="IPR009057">
    <property type="entry name" value="Homeodomain-like_sf"/>
</dbReference>
<dbReference type="RefSeq" id="WP_089212032.1">
    <property type="nucleotide sequence ID" value="NZ_FZOD01000057.1"/>
</dbReference>
<dbReference type="InterPro" id="IPR025959">
    <property type="entry name" value="Winged_HTH_dom"/>
</dbReference>